<dbReference type="Gene3D" id="3.40.50.720">
    <property type="entry name" value="NAD(P)-binding Rossmann-like Domain"/>
    <property type="match status" value="1"/>
</dbReference>
<dbReference type="PANTHER" id="PTHR43162">
    <property type="match status" value="1"/>
</dbReference>
<gene>
    <name evidence="2" type="ORF">ACFPA8_10685</name>
</gene>
<evidence type="ECO:0000259" key="1">
    <source>
        <dbReference type="Pfam" id="PF05368"/>
    </source>
</evidence>
<dbReference type="EMBL" id="JBHSFH010000005">
    <property type="protein sequence ID" value="MFC4494598.1"/>
    <property type="molecule type" value="Genomic_DNA"/>
</dbReference>
<name>A0ABV9A7P0_9ACTN</name>
<dbReference type="RefSeq" id="WP_386445892.1">
    <property type="nucleotide sequence ID" value="NZ_JBHSFH010000005.1"/>
</dbReference>
<dbReference type="InterPro" id="IPR008030">
    <property type="entry name" value="NmrA-like"/>
</dbReference>
<proteinExistence type="predicted"/>
<sequence length="290" mass="31323">MQIAVTTPTGNVGSRVTRLLIQAGVRPTLLLRDPSRLGPEILEKSRAVQCDQRDTDAVTEATQGVDALFWVDPPTSDPDPVASHAAMGANVAQAVEHNGIRRTVFQSSVGAEKRHGVGEIDGLARTEEQLDRLRASVLHLRCGYFFSNLLLSLDQLRQGLLPTTFPLDSPIPWVDPRDIGDVAAARLLHDGWSGRQVQAVHGPYDLTFAEAARIISEATGKQVEAVAISDAELRQALADQEFTTEQTEAMVGMPAGLRKDFAPENERSAVTTTPTGLGAWAHSVLRPLLS</sequence>
<evidence type="ECO:0000313" key="3">
    <source>
        <dbReference type="Proteomes" id="UP001595997"/>
    </source>
</evidence>
<dbReference type="InterPro" id="IPR051604">
    <property type="entry name" value="Ergot_Alk_Oxidoreductase"/>
</dbReference>
<organism evidence="2 3">
    <name type="scientific">Streptomyces ovatisporus</name>
    <dbReference type="NCBI Taxonomy" id="1128682"/>
    <lineage>
        <taxon>Bacteria</taxon>
        <taxon>Bacillati</taxon>
        <taxon>Actinomycetota</taxon>
        <taxon>Actinomycetes</taxon>
        <taxon>Kitasatosporales</taxon>
        <taxon>Streptomycetaceae</taxon>
        <taxon>Streptomyces</taxon>
    </lineage>
</organism>
<feature type="domain" description="NmrA-like" evidence="1">
    <location>
        <begin position="2"/>
        <end position="242"/>
    </location>
</feature>
<protein>
    <submittedName>
        <fullName evidence="2">NAD(P)H-binding protein</fullName>
    </submittedName>
</protein>
<accession>A0ABV9A7P0</accession>
<dbReference type="Pfam" id="PF05368">
    <property type="entry name" value="NmrA"/>
    <property type="match status" value="1"/>
</dbReference>
<dbReference type="PANTHER" id="PTHR43162:SF1">
    <property type="entry name" value="PRESTALK A DIFFERENTIATION PROTEIN A"/>
    <property type="match status" value="1"/>
</dbReference>
<dbReference type="Proteomes" id="UP001595997">
    <property type="component" value="Unassembled WGS sequence"/>
</dbReference>
<dbReference type="SUPFAM" id="SSF51735">
    <property type="entry name" value="NAD(P)-binding Rossmann-fold domains"/>
    <property type="match status" value="1"/>
</dbReference>
<reference evidence="3" key="1">
    <citation type="journal article" date="2019" name="Int. J. Syst. Evol. Microbiol.">
        <title>The Global Catalogue of Microorganisms (GCM) 10K type strain sequencing project: providing services to taxonomists for standard genome sequencing and annotation.</title>
        <authorList>
            <consortium name="The Broad Institute Genomics Platform"/>
            <consortium name="The Broad Institute Genome Sequencing Center for Infectious Disease"/>
            <person name="Wu L."/>
            <person name="Ma J."/>
        </authorList>
    </citation>
    <scope>NUCLEOTIDE SEQUENCE [LARGE SCALE GENOMIC DNA]</scope>
    <source>
        <strain evidence="3">CGMCC 4.7357</strain>
    </source>
</reference>
<dbReference type="Gene3D" id="3.90.25.10">
    <property type="entry name" value="UDP-galactose 4-epimerase, domain 1"/>
    <property type="match status" value="1"/>
</dbReference>
<keyword evidence="3" id="KW-1185">Reference proteome</keyword>
<comment type="caution">
    <text evidence="2">The sequence shown here is derived from an EMBL/GenBank/DDBJ whole genome shotgun (WGS) entry which is preliminary data.</text>
</comment>
<evidence type="ECO:0000313" key="2">
    <source>
        <dbReference type="EMBL" id="MFC4494598.1"/>
    </source>
</evidence>
<dbReference type="InterPro" id="IPR036291">
    <property type="entry name" value="NAD(P)-bd_dom_sf"/>
</dbReference>